<proteinExistence type="predicted"/>
<evidence type="ECO:0000313" key="2">
    <source>
        <dbReference type="EMBL" id="MEU5714006.1"/>
    </source>
</evidence>
<keyword evidence="3" id="KW-1185">Reference proteome</keyword>
<dbReference type="Proteomes" id="UP001551011">
    <property type="component" value="Unassembled WGS sequence"/>
</dbReference>
<organism evidence="2 3">
    <name type="scientific">Streptomyces flaveolus</name>
    <dbReference type="NCBI Taxonomy" id="67297"/>
    <lineage>
        <taxon>Bacteria</taxon>
        <taxon>Bacillati</taxon>
        <taxon>Actinomycetota</taxon>
        <taxon>Actinomycetes</taxon>
        <taxon>Kitasatosporales</taxon>
        <taxon>Streptomycetaceae</taxon>
        <taxon>Streptomyces</taxon>
    </lineage>
</organism>
<evidence type="ECO:0000256" key="1">
    <source>
        <dbReference type="SAM" id="MobiDB-lite"/>
    </source>
</evidence>
<sequence length="130" mass="14273">MLLEMDHPSLRENGGAGLTAGEGALVAGSDLREADRTAPDPRSSLRSVLTQPVKWLIGVPFRPSGTRVIWMYYVVDGAHDVADAVREAMERANSARERRARGGMPVTAEHIEVRRILRDALGRTSLDGRR</sequence>
<protein>
    <submittedName>
        <fullName evidence="2">Uncharacterized protein</fullName>
    </submittedName>
</protein>
<evidence type="ECO:0000313" key="3">
    <source>
        <dbReference type="Proteomes" id="UP001551011"/>
    </source>
</evidence>
<name>A0ABV3APX3_9ACTN</name>
<accession>A0ABV3APX3</accession>
<feature type="region of interest" description="Disordered" evidence="1">
    <location>
        <begin position="1"/>
        <end position="21"/>
    </location>
</feature>
<feature type="compositionally biased region" description="Basic and acidic residues" evidence="1">
    <location>
        <begin position="1"/>
        <end position="10"/>
    </location>
</feature>
<dbReference type="EMBL" id="JBFAEG010000067">
    <property type="protein sequence ID" value="MEU5714006.1"/>
    <property type="molecule type" value="Genomic_DNA"/>
</dbReference>
<dbReference type="RefSeq" id="WP_030654544.1">
    <property type="nucleotide sequence ID" value="NZ_JBEXDP010000110.1"/>
</dbReference>
<reference evidence="2 3" key="1">
    <citation type="submission" date="2024-06" db="EMBL/GenBank/DDBJ databases">
        <title>The Natural Products Discovery Center: Release of the First 8490 Sequenced Strains for Exploring Actinobacteria Biosynthetic Diversity.</title>
        <authorList>
            <person name="Kalkreuter E."/>
            <person name="Kautsar S.A."/>
            <person name="Yang D."/>
            <person name="Bader C.D."/>
            <person name="Teijaro C.N."/>
            <person name="Fluegel L."/>
            <person name="Davis C.M."/>
            <person name="Simpson J.R."/>
            <person name="Lauterbach L."/>
            <person name="Steele A.D."/>
            <person name="Gui C."/>
            <person name="Meng S."/>
            <person name="Li G."/>
            <person name="Viehrig K."/>
            <person name="Ye F."/>
            <person name="Su P."/>
            <person name="Kiefer A.F."/>
            <person name="Nichols A."/>
            <person name="Cepeda A.J."/>
            <person name="Yan W."/>
            <person name="Fan B."/>
            <person name="Jiang Y."/>
            <person name="Adhikari A."/>
            <person name="Zheng C.-J."/>
            <person name="Schuster L."/>
            <person name="Cowan T.M."/>
            <person name="Smanski M.J."/>
            <person name="Chevrette M.G."/>
            <person name="De Carvalho L.P.S."/>
            <person name="Shen B."/>
        </authorList>
    </citation>
    <scope>NUCLEOTIDE SEQUENCE [LARGE SCALE GENOMIC DNA]</scope>
    <source>
        <strain evidence="2 3">NPDC020594</strain>
    </source>
</reference>
<gene>
    <name evidence="2" type="ORF">AB0H04_45710</name>
</gene>
<comment type="caution">
    <text evidence="2">The sequence shown here is derived from an EMBL/GenBank/DDBJ whole genome shotgun (WGS) entry which is preliminary data.</text>
</comment>